<dbReference type="EMBL" id="QGKX02002183">
    <property type="protein sequence ID" value="KAF3489665.1"/>
    <property type="molecule type" value="Genomic_DNA"/>
</dbReference>
<organism evidence="1 2">
    <name type="scientific">Brassica cretica</name>
    <name type="common">Mustard</name>
    <dbReference type="NCBI Taxonomy" id="69181"/>
    <lineage>
        <taxon>Eukaryota</taxon>
        <taxon>Viridiplantae</taxon>
        <taxon>Streptophyta</taxon>
        <taxon>Embryophyta</taxon>
        <taxon>Tracheophyta</taxon>
        <taxon>Spermatophyta</taxon>
        <taxon>Magnoliopsida</taxon>
        <taxon>eudicotyledons</taxon>
        <taxon>Gunneridae</taxon>
        <taxon>Pentapetalae</taxon>
        <taxon>rosids</taxon>
        <taxon>malvids</taxon>
        <taxon>Brassicales</taxon>
        <taxon>Brassicaceae</taxon>
        <taxon>Brassiceae</taxon>
        <taxon>Brassica</taxon>
    </lineage>
</organism>
<dbReference type="AlphaFoldDB" id="A0A8S9MZW6"/>
<accession>A0A8S9MZW6</accession>
<name>A0A8S9MZW6_BRACR</name>
<dbReference type="Proteomes" id="UP000712600">
    <property type="component" value="Unassembled WGS sequence"/>
</dbReference>
<gene>
    <name evidence="1" type="ORF">F2Q69_00055848</name>
</gene>
<evidence type="ECO:0000313" key="1">
    <source>
        <dbReference type="EMBL" id="KAF3489665.1"/>
    </source>
</evidence>
<reference evidence="1" key="1">
    <citation type="submission" date="2019-12" db="EMBL/GenBank/DDBJ databases">
        <title>Genome sequencing and annotation of Brassica cretica.</title>
        <authorList>
            <person name="Studholme D.J."/>
            <person name="Sarris P."/>
        </authorList>
    </citation>
    <scope>NUCLEOTIDE SEQUENCE</scope>
    <source>
        <strain evidence="1">PFS-109/04</strain>
        <tissue evidence="1">Leaf</tissue>
    </source>
</reference>
<proteinExistence type="predicted"/>
<comment type="caution">
    <text evidence="1">The sequence shown here is derived from an EMBL/GenBank/DDBJ whole genome shotgun (WGS) entry which is preliminary data.</text>
</comment>
<protein>
    <submittedName>
        <fullName evidence="1">Uncharacterized protein</fullName>
    </submittedName>
</protein>
<evidence type="ECO:0000313" key="2">
    <source>
        <dbReference type="Proteomes" id="UP000712600"/>
    </source>
</evidence>
<sequence>MRLTGCWLRNRKLGFESCLRSLWAIFRLEAFITASFDKERTFRGFYGKVDNLEWRGIVKWVRYGLREIASTATELRLEPGRYVATEIWLELGCYVATERSLELGRYIATELSARVLFLTQSFS</sequence>